<dbReference type="AlphaFoldDB" id="A0A1E5QAD5"/>
<dbReference type="STRING" id="28181.BEN30_05135"/>
<dbReference type="RefSeq" id="WP_069956963.1">
    <property type="nucleotide sequence ID" value="NZ_MCGG01000010.1"/>
</dbReference>
<dbReference type="InterPro" id="IPR010987">
    <property type="entry name" value="Glutathione-S-Trfase_C-like"/>
</dbReference>
<dbReference type="InterPro" id="IPR036282">
    <property type="entry name" value="Glutathione-S-Trfase_C_sf"/>
</dbReference>
<evidence type="ECO:0000313" key="5">
    <source>
        <dbReference type="Proteomes" id="UP000095347"/>
    </source>
</evidence>
<dbReference type="SFLD" id="SFLDG00358">
    <property type="entry name" value="Main_(cytGST)"/>
    <property type="match status" value="1"/>
</dbReference>
<dbReference type="Proteomes" id="UP000095347">
    <property type="component" value="Unassembled WGS sequence"/>
</dbReference>
<comment type="similarity">
    <text evidence="1">Belongs to the GST superfamily.</text>
</comment>
<dbReference type="InterPro" id="IPR040079">
    <property type="entry name" value="Glutathione_S-Trfase"/>
</dbReference>
<dbReference type="Pfam" id="PF00043">
    <property type="entry name" value="GST_C"/>
    <property type="match status" value="1"/>
</dbReference>
<dbReference type="SUPFAM" id="SSF47616">
    <property type="entry name" value="GST C-terminal domain-like"/>
    <property type="match status" value="1"/>
</dbReference>
<dbReference type="SFLD" id="SFLDG01151">
    <property type="entry name" value="Main.2:_Nu-like"/>
    <property type="match status" value="1"/>
</dbReference>
<dbReference type="InterPro" id="IPR004045">
    <property type="entry name" value="Glutathione_S-Trfase_N"/>
</dbReference>
<reference evidence="5" key="1">
    <citation type="submission" date="2016-07" db="EMBL/GenBank/DDBJ databases">
        <authorList>
            <person name="Florea S."/>
            <person name="Webb J.S."/>
            <person name="Jaromczyk J."/>
            <person name="Schardl C.L."/>
        </authorList>
    </citation>
    <scope>NUCLEOTIDE SEQUENCE [LARGE SCALE GENOMIC DNA]</scope>
    <source>
        <strain evidence="5">MV-1</strain>
    </source>
</reference>
<dbReference type="PROSITE" id="PS50405">
    <property type="entry name" value="GST_CTER"/>
    <property type="match status" value="1"/>
</dbReference>
<dbReference type="Gene3D" id="3.40.30.10">
    <property type="entry name" value="Glutaredoxin"/>
    <property type="match status" value="1"/>
</dbReference>
<dbReference type="PANTHER" id="PTHR44051:SF8">
    <property type="entry name" value="GLUTATHIONE S-TRANSFERASE GSTA"/>
    <property type="match status" value="1"/>
</dbReference>
<evidence type="ECO:0000259" key="3">
    <source>
        <dbReference type="PROSITE" id="PS50405"/>
    </source>
</evidence>
<comment type="caution">
    <text evidence="4">The sequence shown here is derived from an EMBL/GenBank/DDBJ whole genome shotgun (WGS) entry which is preliminary data.</text>
</comment>
<dbReference type="SFLD" id="SFLDS00019">
    <property type="entry name" value="Glutathione_Transferase_(cytos"/>
    <property type="match status" value="1"/>
</dbReference>
<evidence type="ECO:0008006" key="6">
    <source>
        <dbReference type="Google" id="ProtNLM"/>
    </source>
</evidence>
<evidence type="ECO:0000256" key="1">
    <source>
        <dbReference type="RuleBase" id="RU003494"/>
    </source>
</evidence>
<evidence type="ECO:0000259" key="2">
    <source>
        <dbReference type="PROSITE" id="PS50404"/>
    </source>
</evidence>
<organism evidence="4 5">
    <name type="scientific">Magnetovibrio blakemorei</name>
    <dbReference type="NCBI Taxonomy" id="28181"/>
    <lineage>
        <taxon>Bacteria</taxon>
        <taxon>Pseudomonadati</taxon>
        <taxon>Pseudomonadota</taxon>
        <taxon>Alphaproteobacteria</taxon>
        <taxon>Rhodospirillales</taxon>
        <taxon>Magnetovibrionaceae</taxon>
        <taxon>Magnetovibrio</taxon>
    </lineage>
</organism>
<accession>A0A1E5QAD5</accession>
<dbReference type="OrthoDB" id="9803562at2"/>
<sequence length="204" mass="23091">MIELYGHATQNVLKAQILLEELGAQYRFINVRTLEEGSPQFAAFRRASPTGQVPGLLDTEIGVALFESSAILIYLAEKYGQFLPGLDHPVERAETLKWLLFEAASLTPQMLDIYHYTLVADAPHPYAEDRARTRTRRALDVLEATLAQGRDYLAGEYSIADIILYPWMAILEDFTDIAPRDYPHLEQWTARVALREAVKRAEAL</sequence>
<feature type="domain" description="GST N-terminal" evidence="2">
    <location>
        <begin position="1"/>
        <end position="83"/>
    </location>
</feature>
<name>A0A1E5QAD5_9PROT</name>
<feature type="domain" description="GST C-terminal" evidence="3">
    <location>
        <begin position="88"/>
        <end position="204"/>
    </location>
</feature>
<dbReference type="InterPro" id="IPR036249">
    <property type="entry name" value="Thioredoxin-like_sf"/>
</dbReference>
<dbReference type="Pfam" id="PF02798">
    <property type="entry name" value="GST_N"/>
    <property type="match status" value="1"/>
</dbReference>
<gene>
    <name evidence="4" type="ORF">BEN30_05135</name>
</gene>
<dbReference type="PROSITE" id="PS50404">
    <property type="entry name" value="GST_NTER"/>
    <property type="match status" value="1"/>
</dbReference>
<dbReference type="InterPro" id="IPR004046">
    <property type="entry name" value="GST_C"/>
</dbReference>
<protein>
    <recommendedName>
        <fullName evidence="6">Glutathione S-transferase</fullName>
    </recommendedName>
</protein>
<keyword evidence="5" id="KW-1185">Reference proteome</keyword>
<dbReference type="Gene3D" id="1.20.1050.10">
    <property type="match status" value="1"/>
</dbReference>
<dbReference type="PANTHER" id="PTHR44051">
    <property type="entry name" value="GLUTATHIONE S-TRANSFERASE-RELATED"/>
    <property type="match status" value="1"/>
</dbReference>
<dbReference type="EMBL" id="MCGG01000010">
    <property type="protein sequence ID" value="OEJ68896.1"/>
    <property type="molecule type" value="Genomic_DNA"/>
</dbReference>
<proteinExistence type="inferred from homology"/>
<evidence type="ECO:0000313" key="4">
    <source>
        <dbReference type="EMBL" id="OEJ68896.1"/>
    </source>
</evidence>
<dbReference type="SUPFAM" id="SSF52833">
    <property type="entry name" value="Thioredoxin-like"/>
    <property type="match status" value="1"/>
</dbReference>